<evidence type="ECO:0000313" key="10">
    <source>
        <dbReference type="Proteomes" id="UP001176021"/>
    </source>
</evidence>
<gene>
    <name evidence="9" type="ORF">M8H41_16805</name>
</gene>
<dbReference type="InterPro" id="IPR036388">
    <property type="entry name" value="WH-like_DNA-bd_sf"/>
</dbReference>
<keyword evidence="3 6" id="KW-0731">Sigma factor</keyword>
<dbReference type="PANTHER" id="PTHR43133:SF52">
    <property type="entry name" value="ECF RNA POLYMERASE SIGMA FACTOR SIGL"/>
    <property type="match status" value="1"/>
</dbReference>
<dbReference type="Pfam" id="PF08281">
    <property type="entry name" value="Sigma70_r4_2"/>
    <property type="match status" value="1"/>
</dbReference>
<evidence type="ECO:0000256" key="4">
    <source>
        <dbReference type="ARBA" id="ARBA00023125"/>
    </source>
</evidence>
<evidence type="ECO:0000256" key="5">
    <source>
        <dbReference type="ARBA" id="ARBA00023163"/>
    </source>
</evidence>
<keyword evidence="10" id="KW-1185">Reference proteome</keyword>
<evidence type="ECO:0000256" key="3">
    <source>
        <dbReference type="ARBA" id="ARBA00023082"/>
    </source>
</evidence>
<name>A0ABT8QT40_9FIRM</name>
<keyword evidence="5 6" id="KW-0804">Transcription</keyword>
<keyword evidence="2 6" id="KW-0805">Transcription regulation</keyword>
<protein>
    <recommendedName>
        <fullName evidence="6">RNA polymerase sigma factor</fullName>
    </recommendedName>
</protein>
<evidence type="ECO:0000256" key="2">
    <source>
        <dbReference type="ARBA" id="ARBA00023015"/>
    </source>
</evidence>
<evidence type="ECO:0000259" key="8">
    <source>
        <dbReference type="Pfam" id="PF08281"/>
    </source>
</evidence>
<dbReference type="InterPro" id="IPR000838">
    <property type="entry name" value="RNA_pol_sigma70_ECF_CS"/>
</dbReference>
<dbReference type="SUPFAM" id="SSF88946">
    <property type="entry name" value="Sigma2 domain of RNA polymerase sigma factors"/>
    <property type="match status" value="1"/>
</dbReference>
<dbReference type="InterPro" id="IPR013324">
    <property type="entry name" value="RNA_pol_sigma_r3/r4-like"/>
</dbReference>
<dbReference type="RefSeq" id="WP_302049416.1">
    <property type="nucleotide sequence ID" value="NZ_JAMJEV010000014.1"/>
</dbReference>
<evidence type="ECO:0000256" key="1">
    <source>
        <dbReference type="ARBA" id="ARBA00010641"/>
    </source>
</evidence>
<dbReference type="InterPro" id="IPR013249">
    <property type="entry name" value="RNA_pol_sigma70_r4_t2"/>
</dbReference>
<dbReference type="PANTHER" id="PTHR43133">
    <property type="entry name" value="RNA POLYMERASE ECF-TYPE SIGMA FACTO"/>
    <property type="match status" value="1"/>
</dbReference>
<comment type="similarity">
    <text evidence="1 6">Belongs to the sigma-70 factor family. ECF subfamily.</text>
</comment>
<feature type="domain" description="RNA polymerase sigma-70 region 2" evidence="7">
    <location>
        <begin position="9"/>
        <end position="74"/>
    </location>
</feature>
<sequence length="170" mass="20116">MSKEILTELYEKQAKIIYRYLLKYGCRKEEAEEIVQESFIKAIQHIDGVDERKLPAWIFTVALNTYRNYLKRKSVITELSIDGGGFFSRLAAEGDFTQDILRDESSTPVRDCLSRLKDGYRDLLILKYEMDLSYKEIGRLLGLSEVTVKTYLYRARKEFKRLWREEYGRS</sequence>
<proteinExistence type="inferred from homology"/>
<dbReference type="Pfam" id="PF04542">
    <property type="entry name" value="Sigma70_r2"/>
    <property type="match status" value="1"/>
</dbReference>
<evidence type="ECO:0000259" key="7">
    <source>
        <dbReference type="Pfam" id="PF04542"/>
    </source>
</evidence>
<comment type="caution">
    <text evidence="9">The sequence shown here is derived from an EMBL/GenBank/DDBJ whole genome shotgun (WGS) entry which is preliminary data.</text>
</comment>
<keyword evidence="4 6" id="KW-0238">DNA-binding</keyword>
<dbReference type="InterPro" id="IPR039425">
    <property type="entry name" value="RNA_pol_sigma-70-like"/>
</dbReference>
<organism evidence="9 10">
    <name type="scientific">Desulfosporosinus nitroreducens</name>
    <dbReference type="NCBI Taxonomy" id="2018668"/>
    <lineage>
        <taxon>Bacteria</taxon>
        <taxon>Bacillati</taxon>
        <taxon>Bacillota</taxon>
        <taxon>Clostridia</taxon>
        <taxon>Eubacteriales</taxon>
        <taxon>Desulfitobacteriaceae</taxon>
        <taxon>Desulfosporosinus</taxon>
    </lineage>
</organism>
<dbReference type="EMBL" id="JAMJEV010000014">
    <property type="protein sequence ID" value="MDO0824497.1"/>
    <property type="molecule type" value="Genomic_DNA"/>
</dbReference>
<dbReference type="Proteomes" id="UP001176021">
    <property type="component" value="Unassembled WGS sequence"/>
</dbReference>
<dbReference type="Gene3D" id="1.10.1740.10">
    <property type="match status" value="1"/>
</dbReference>
<accession>A0ABT8QT40</accession>
<dbReference type="InterPro" id="IPR014284">
    <property type="entry name" value="RNA_pol_sigma-70_dom"/>
</dbReference>
<dbReference type="SUPFAM" id="SSF88659">
    <property type="entry name" value="Sigma3 and sigma4 domains of RNA polymerase sigma factors"/>
    <property type="match status" value="1"/>
</dbReference>
<dbReference type="PROSITE" id="PS01063">
    <property type="entry name" value="SIGMA70_ECF"/>
    <property type="match status" value="1"/>
</dbReference>
<dbReference type="Gene3D" id="1.10.10.10">
    <property type="entry name" value="Winged helix-like DNA-binding domain superfamily/Winged helix DNA-binding domain"/>
    <property type="match status" value="1"/>
</dbReference>
<evidence type="ECO:0000313" key="9">
    <source>
        <dbReference type="EMBL" id="MDO0824497.1"/>
    </source>
</evidence>
<dbReference type="NCBIfam" id="TIGR02937">
    <property type="entry name" value="sigma70-ECF"/>
    <property type="match status" value="1"/>
</dbReference>
<dbReference type="InterPro" id="IPR013325">
    <property type="entry name" value="RNA_pol_sigma_r2"/>
</dbReference>
<dbReference type="InterPro" id="IPR007627">
    <property type="entry name" value="RNA_pol_sigma70_r2"/>
</dbReference>
<feature type="domain" description="RNA polymerase sigma factor 70 region 4 type 2" evidence="8">
    <location>
        <begin position="109"/>
        <end position="158"/>
    </location>
</feature>
<dbReference type="CDD" id="cd06171">
    <property type="entry name" value="Sigma70_r4"/>
    <property type="match status" value="1"/>
</dbReference>
<reference evidence="9" key="1">
    <citation type="submission" date="2022-05" db="EMBL/GenBank/DDBJ databases">
        <title>Expanded diversity of anoxic marine methylotrophy in a Black Sea sulfate reducing microorganism.</title>
        <authorList>
            <person name="Fischer P.Q."/>
            <person name="Stams A.J.M."/>
            <person name="Villanueva L."/>
            <person name="Sousa D.Z."/>
        </authorList>
    </citation>
    <scope>NUCLEOTIDE SEQUENCE</scope>
    <source>
        <strain evidence="9">P130</strain>
    </source>
</reference>
<evidence type="ECO:0000256" key="6">
    <source>
        <dbReference type="RuleBase" id="RU000716"/>
    </source>
</evidence>